<dbReference type="Proteomes" id="UP000016658">
    <property type="component" value="Unassembled WGS sequence"/>
</dbReference>
<sequence>MIMNNLRFSLNIDKNTYESFVSSHIMCNLLQSYDWANVKDNWDHLYTGVYEKDKLIASSLVLIRHLPLGFTMFYLPRGPILDFDNKDLLTYFFNELKKVAKKYHCIFIKFDPGIIISSFHLNEDKKYKNYKNQLDNILSLGAIHYGFTQDFHATIQPRYHMVEYKEDFGMDTLSKKGKKNIKTAQKQNLKIKYGHLDLLDDFAAVMKCTEQRKNILLRGKEYYLHLLKTYKENAFITLAYFPIKEMLHDTELRYEKCLEDLKVCPENAKKKRFTLEELKSSLENKISQYSQDLNKYGEEICVAGTLSVKYGNTSEILYAGMNDEFKRLMAPYLTWYKTMEKCFEMGCLTSNMGGIEGDLKGGLVDFKEIFYPRINEFIGEFDLPVNRFLYGISIKVYKKRQDRLNK</sequence>
<dbReference type="SUPFAM" id="SSF55729">
    <property type="entry name" value="Acyl-CoA N-acyltransferases (Nat)"/>
    <property type="match status" value="2"/>
</dbReference>
<dbReference type="InterPro" id="IPR050644">
    <property type="entry name" value="PG_Glycine_Bridge_Synth"/>
</dbReference>
<dbReference type="Gene3D" id="1.20.58.90">
    <property type="match status" value="1"/>
</dbReference>
<evidence type="ECO:0000256" key="1">
    <source>
        <dbReference type="ARBA" id="ARBA00009943"/>
    </source>
</evidence>
<name>U2QL28_9FIRM</name>
<proteinExistence type="inferred from homology"/>
<dbReference type="HOGENOM" id="CLU_048411_2_0_9"/>
<dbReference type="Pfam" id="PF02388">
    <property type="entry name" value="FemAB"/>
    <property type="match status" value="1"/>
</dbReference>
<dbReference type="EMBL" id="AWVI01000095">
    <property type="protein sequence ID" value="ERK41983.1"/>
    <property type="molecule type" value="Genomic_DNA"/>
</dbReference>
<organism evidence="7 8">
    <name type="scientific">Faecalitalea cylindroides ATCC 27803</name>
    <dbReference type="NCBI Taxonomy" id="649755"/>
    <lineage>
        <taxon>Bacteria</taxon>
        <taxon>Bacillati</taxon>
        <taxon>Bacillota</taxon>
        <taxon>Erysipelotrichia</taxon>
        <taxon>Erysipelotrichales</taxon>
        <taxon>Erysipelotrichaceae</taxon>
        <taxon>Faecalitalea</taxon>
    </lineage>
</organism>
<keyword evidence="5" id="KW-0012">Acyltransferase</keyword>
<keyword evidence="6" id="KW-0961">Cell wall biogenesis/degradation</keyword>
<dbReference type="GO" id="GO:0016755">
    <property type="term" value="F:aminoacyltransferase activity"/>
    <property type="evidence" value="ECO:0007669"/>
    <property type="project" value="InterPro"/>
</dbReference>
<comment type="caution">
    <text evidence="7">The sequence shown here is derived from an EMBL/GenBank/DDBJ whole genome shotgun (WGS) entry which is preliminary data.</text>
</comment>
<evidence type="ECO:0000256" key="2">
    <source>
        <dbReference type="ARBA" id="ARBA00022679"/>
    </source>
</evidence>
<reference evidence="7 8" key="1">
    <citation type="submission" date="2013-06" db="EMBL/GenBank/DDBJ databases">
        <authorList>
            <person name="Weinstock G."/>
            <person name="Sodergren E."/>
            <person name="Lobos E.A."/>
            <person name="Fulton L."/>
            <person name="Fulton R."/>
            <person name="Courtney L."/>
            <person name="Fronick C."/>
            <person name="O'Laughlin M."/>
            <person name="Godfrey J."/>
            <person name="Wilson R.M."/>
            <person name="Miner T."/>
            <person name="Farmer C."/>
            <person name="Delehaunty K."/>
            <person name="Cordes M."/>
            <person name="Minx P."/>
            <person name="Tomlinson C."/>
            <person name="Chen J."/>
            <person name="Wollam A."/>
            <person name="Pepin K.H."/>
            <person name="Bhonagiri V."/>
            <person name="Zhang X."/>
            <person name="Warren W."/>
            <person name="Mitreva M."/>
            <person name="Mardis E.R."/>
            <person name="Wilson R.K."/>
        </authorList>
    </citation>
    <scope>NUCLEOTIDE SEQUENCE [LARGE SCALE GENOMIC DNA]</scope>
    <source>
        <strain evidence="7 8">ATCC 27803</strain>
    </source>
</reference>
<evidence type="ECO:0000313" key="7">
    <source>
        <dbReference type="EMBL" id="ERK41983.1"/>
    </source>
</evidence>
<dbReference type="InterPro" id="IPR003447">
    <property type="entry name" value="FEMABX"/>
</dbReference>
<evidence type="ECO:0000256" key="6">
    <source>
        <dbReference type="ARBA" id="ARBA00023316"/>
    </source>
</evidence>
<dbReference type="InterPro" id="IPR016181">
    <property type="entry name" value="Acyl_CoA_acyltransferase"/>
</dbReference>
<dbReference type="GO" id="GO:0009252">
    <property type="term" value="P:peptidoglycan biosynthetic process"/>
    <property type="evidence" value="ECO:0007669"/>
    <property type="project" value="UniProtKB-KW"/>
</dbReference>
<evidence type="ECO:0000313" key="8">
    <source>
        <dbReference type="Proteomes" id="UP000016658"/>
    </source>
</evidence>
<dbReference type="PROSITE" id="PS51191">
    <property type="entry name" value="FEMABX"/>
    <property type="match status" value="1"/>
</dbReference>
<evidence type="ECO:0000256" key="3">
    <source>
        <dbReference type="ARBA" id="ARBA00022960"/>
    </source>
</evidence>
<evidence type="ECO:0000256" key="4">
    <source>
        <dbReference type="ARBA" id="ARBA00022984"/>
    </source>
</evidence>
<protein>
    <submittedName>
        <fullName evidence="7">FemAB family protein</fullName>
    </submittedName>
</protein>
<dbReference type="GO" id="GO:0008360">
    <property type="term" value="P:regulation of cell shape"/>
    <property type="evidence" value="ECO:0007669"/>
    <property type="project" value="UniProtKB-KW"/>
</dbReference>
<accession>U2QL28</accession>
<keyword evidence="4" id="KW-0573">Peptidoglycan synthesis</keyword>
<dbReference type="GO" id="GO:0071555">
    <property type="term" value="P:cell wall organization"/>
    <property type="evidence" value="ECO:0007669"/>
    <property type="project" value="UniProtKB-KW"/>
</dbReference>
<dbReference type="Gene3D" id="3.40.630.30">
    <property type="match status" value="2"/>
</dbReference>
<evidence type="ECO:0000256" key="5">
    <source>
        <dbReference type="ARBA" id="ARBA00023315"/>
    </source>
</evidence>
<keyword evidence="2" id="KW-0808">Transferase</keyword>
<gene>
    <name evidence="7" type="ORF">HMPREF0367_01803</name>
</gene>
<dbReference type="PANTHER" id="PTHR36174">
    <property type="entry name" value="LIPID II:GLYCINE GLYCYLTRANSFERASE"/>
    <property type="match status" value="1"/>
</dbReference>
<comment type="similarity">
    <text evidence="1">Belongs to the FemABX family.</text>
</comment>
<dbReference type="AlphaFoldDB" id="U2QL28"/>
<dbReference type="PATRIC" id="fig|649755.3.peg.1670"/>
<keyword evidence="3" id="KW-0133">Cell shape</keyword>
<dbReference type="PANTHER" id="PTHR36174:SF1">
    <property type="entry name" value="LIPID II:GLYCINE GLYCYLTRANSFERASE"/>
    <property type="match status" value="1"/>
</dbReference>